<dbReference type="AlphaFoldDB" id="A0A4C1VJH6"/>
<protein>
    <submittedName>
        <fullName evidence="2">Uncharacterized protein</fullName>
    </submittedName>
</protein>
<evidence type="ECO:0000313" key="3">
    <source>
        <dbReference type="Proteomes" id="UP000299102"/>
    </source>
</evidence>
<evidence type="ECO:0000256" key="1">
    <source>
        <dbReference type="SAM" id="MobiDB-lite"/>
    </source>
</evidence>
<proteinExistence type="predicted"/>
<organism evidence="2 3">
    <name type="scientific">Eumeta variegata</name>
    <name type="common">Bagworm moth</name>
    <name type="synonym">Eumeta japonica</name>
    <dbReference type="NCBI Taxonomy" id="151549"/>
    <lineage>
        <taxon>Eukaryota</taxon>
        <taxon>Metazoa</taxon>
        <taxon>Ecdysozoa</taxon>
        <taxon>Arthropoda</taxon>
        <taxon>Hexapoda</taxon>
        <taxon>Insecta</taxon>
        <taxon>Pterygota</taxon>
        <taxon>Neoptera</taxon>
        <taxon>Endopterygota</taxon>
        <taxon>Lepidoptera</taxon>
        <taxon>Glossata</taxon>
        <taxon>Ditrysia</taxon>
        <taxon>Tineoidea</taxon>
        <taxon>Psychidae</taxon>
        <taxon>Oiketicinae</taxon>
        <taxon>Eumeta</taxon>
    </lineage>
</organism>
<name>A0A4C1VJH6_EUMVA</name>
<reference evidence="2 3" key="1">
    <citation type="journal article" date="2019" name="Commun. Biol.">
        <title>The bagworm genome reveals a unique fibroin gene that provides high tensile strength.</title>
        <authorList>
            <person name="Kono N."/>
            <person name="Nakamura H."/>
            <person name="Ohtoshi R."/>
            <person name="Tomita M."/>
            <person name="Numata K."/>
            <person name="Arakawa K."/>
        </authorList>
    </citation>
    <scope>NUCLEOTIDE SEQUENCE [LARGE SCALE GENOMIC DNA]</scope>
</reference>
<keyword evidence="3" id="KW-1185">Reference proteome</keyword>
<accession>A0A4C1VJH6</accession>
<comment type="caution">
    <text evidence="2">The sequence shown here is derived from an EMBL/GenBank/DDBJ whole genome shotgun (WGS) entry which is preliminary data.</text>
</comment>
<feature type="region of interest" description="Disordered" evidence="1">
    <location>
        <begin position="105"/>
        <end position="124"/>
    </location>
</feature>
<sequence length="124" mass="13635">MRNWNDIKIESGTRIKSESTKIIYLNRGQIQDQKRDCSRNLKLDELASRASPGSESEIKIQIRKLQLSAAKVIEKIQRISKTHLTATRTLDSSAAIARATCTHKPGGPACNSCSGRRSAVAPSD</sequence>
<gene>
    <name evidence="2" type="ORF">EVAR_22382_1</name>
</gene>
<evidence type="ECO:0000313" key="2">
    <source>
        <dbReference type="EMBL" id="GBP38733.1"/>
    </source>
</evidence>
<dbReference type="EMBL" id="BGZK01000353">
    <property type="protein sequence ID" value="GBP38733.1"/>
    <property type="molecule type" value="Genomic_DNA"/>
</dbReference>
<dbReference type="Proteomes" id="UP000299102">
    <property type="component" value="Unassembled WGS sequence"/>
</dbReference>